<dbReference type="AlphaFoldDB" id="A0A2R2WEI5"/>
<dbReference type="EMBL" id="KU960914">
    <property type="protein sequence ID" value="ARD08038.1"/>
    <property type="molecule type" value="mRNA"/>
</dbReference>
<dbReference type="InterPro" id="IPR006527">
    <property type="entry name" value="F-box-assoc_dom_typ1"/>
</dbReference>
<proteinExistence type="evidence at transcript level"/>
<evidence type="ECO:0000259" key="2">
    <source>
        <dbReference type="Pfam" id="PF07734"/>
    </source>
</evidence>
<dbReference type="InterPro" id="IPR001810">
    <property type="entry name" value="F-box_dom"/>
</dbReference>
<name>A0A2R2WEI5_SOLPE</name>
<evidence type="ECO:0000259" key="1">
    <source>
        <dbReference type="Pfam" id="PF00646"/>
    </source>
</evidence>
<evidence type="ECO:0000313" key="3">
    <source>
        <dbReference type="EMBL" id="ARD08038.1"/>
    </source>
</evidence>
<dbReference type="Pfam" id="PF00646">
    <property type="entry name" value="F-box"/>
    <property type="match status" value="1"/>
</dbReference>
<dbReference type="InterPro" id="IPR036047">
    <property type="entry name" value="F-box-like_dom_sf"/>
</dbReference>
<protein>
    <submittedName>
        <fullName evidence="3">S-locus F-box protein</fullName>
    </submittedName>
</protein>
<gene>
    <name evidence="3" type="primary">SLF21</name>
</gene>
<dbReference type="InterPro" id="IPR017451">
    <property type="entry name" value="F-box-assoc_interact_dom"/>
</dbReference>
<sequence length="434" mass="50825">MAGGNMKNLCDDMLINILLRIPVKSLIRFKCISKILYDLIQSSIFINLHRNRSIIKDELLLLKRSIKVAPLEYNNVLSFLSGHDDNINDLKPVYPDLYIPRLTSRHGHRCYETIGPCNGLIVLTDFDAIVLFNPATRNYRALPLSPFKRKVRFHRSMRGGLGFGYDWIANDYKFVKLSEIFRDPPQWHPNEDREKTVEIYDLNIGSWRVFDYDCEELPSVHWLPCFEIFYKGAYHWSAYAETPIILCFDMTSETFRGIYKMPHTCHPYDAKIYSLVILNESLTLICYAGKQTVLDPIRDLTDIWVLKEYGVYESWIKKYTIKPLYIEATILLLKDHLLLLQSFSGQVMSNDLNSDKLEEVHVFSSAHSFTMIIYKECLTPVPKMEDRVEHNSMILEKVYLFNFNLMNFRHTSKFYHFFLSFVSANLSLSFQLPP</sequence>
<dbReference type="NCBIfam" id="TIGR01640">
    <property type="entry name" value="F_box_assoc_1"/>
    <property type="match status" value="1"/>
</dbReference>
<feature type="domain" description="F-box" evidence="1">
    <location>
        <begin position="8"/>
        <end position="45"/>
    </location>
</feature>
<feature type="domain" description="F-box associated beta-propeller type 1" evidence="2">
    <location>
        <begin position="113"/>
        <end position="324"/>
    </location>
</feature>
<dbReference type="PANTHER" id="PTHR31672:SF13">
    <property type="entry name" value="F-BOX PROTEIN CPR30-LIKE"/>
    <property type="match status" value="1"/>
</dbReference>
<organism evidence="3">
    <name type="scientific">Solanum peruvianum</name>
    <name type="common">Peruvian tomato</name>
    <name type="synonym">Lycopersicon peruvianum</name>
    <dbReference type="NCBI Taxonomy" id="4082"/>
    <lineage>
        <taxon>Eukaryota</taxon>
        <taxon>Viridiplantae</taxon>
        <taxon>Streptophyta</taxon>
        <taxon>Embryophyta</taxon>
        <taxon>Tracheophyta</taxon>
        <taxon>Spermatophyta</taxon>
        <taxon>Magnoliopsida</taxon>
        <taxon>eudicotyledons</taxon>
        <taxon>Gunneridae</taxon>
        <taxon>Pentapetalae</taxon>
        <taxon>asterids</taxon>
        <taxon>lamiids</taxon>
        <taxon>Solanales</taxon>
        <taxon>Solanaceae</taxon>
        <taxon>Solanoideae</taxon>
        <taxon>Solaneae</taxon>
        <taxon>Solanum</taxon>
        <taxon>Solanum subgen. Lycopersicon</taxon>
    </lineage>
</organism>
<accession>A0A2R2WEI5</accession>
<dbReference type="SUPFAM" id="SSF81383">
    <property type="entry name" value="F-box domain"/>
    <property type="match status" value="1"/>
</dbReference>
<dbReference type="InterPro" id="IPR050796">
    <property type="entry name" value="SCF_F-box_component"/>
</dbReference>
<reference evidence="3" key="1">
    <citation type="submission" date="2016-03" db="EMBL/GenBank/DDBJ databases">
        <authorList>
            <person name="Sun W.-S."/>
            <person name="Lee J.-W."/>
        </authorList>
    </citation>
    <scope>NUCLEOTIDE SEQUENCE</scope>
    <source>
        <strain evidence="3">LA0446</strain>
        <tissue evidence="3">Pollen</tissue>
    </source>
</reference>
<dbReference type="Pfam" id="PF07734">
    <property type="entry name" value="FBA_1"/>
    <property type="match status" value="1"/>
</dbReference>
<dbReference type="PANTHER" id="PTHR31672">
    <property type="entry name" value="BNACNNG10540D PROTEIN"/>
    <property type="match status" value="1"/>
</dbReference>